<dbReference type="Pfam" id="PF25917">
    <property type="entry name" value="BSH_RND"/>
    <property type="match status" value="1"/>
</dbReference>
<dbReference type="Proteomes" id="UP000659388">
    <property type="component" value="Unassembled WGS sequence"/>
</dbReference>
<comment type="caution">
    <text evidence="5">The sequence shown here is derived from an EMBL/GenBank/DDBJ whole genome shotgun (WGS) entry which is preliminary data.</text>
</comment>
<dbReference type="Gene3D" id="2.40.30.170">
    <property type="match status" value="1"/>
</dbReference>
<dbReference type="PANTHER" id="PTHR30469:SF20">
    <property type="entry name" value="EFFLUX RND TRANSPORTER PERIPLASMIC ADAPTOR SUBUNIT"/>
    <property type="match status" value="1"/>
</dbReference>
<dbReference type="EMBL" id="JAESIY010000013">
    <property type="protein sequence ID" value="MBL3658431.1"/>
    <property type="molecule type" value="Genomic_DNA"/>
</dbReference>
<dbReference type="Gene3D" id="2.40.420.20">
    <property type="match status" value="1"/>
</dbReference>
<dbReference type="InterPro" id="IPR006143">
    <property type="entry name" value="RND_pump_MFP"/>
</dbReference>
<evidence type="ECO:0000259" key="2">
    <source>
        <dbReference type="Pfam" id="PF25917"/>
    </source>
</evidence>
<dbReference type="GO" id="GO:1990281">
    <property type="term" value="C:efflux pump complex"/>
    <property type="evidence" value="ECO:0007669"/>
    <property type="project" value="TreeGrafter"/>
</dbReference>
<feature type="domain" description="CusB-like beta-barrel" evidence="3">
    <location>
        <begin position="198"/>
        <end position="267"/>
    </location>
</feature>
<evidence type="ECO:0000259" key="3">
    <source>
        <dbReference type="Pfam" id="PF25954"/>
    </source>
</evidence>
<dbReference type="RefSeq" id="WP_202246227.1">
    <property type="nucleotide sequence ID" value="NZ_JAESIY010000013.1"/>
</dbReference>
<dbReference type="PROSITE" id="PS51257">
    <property type="entry name" value="PROKAR_LIPOPROTEIN"/>
    <property type="match status" value="1"/>
</dbReference>
<reference evidence="5" key="1">
    <citation type="submission" date="2021-01" db="EMBL/GenBank/DDBJ databases">
        <title>Fulvivirga kasyanovii gen. nov., sp nov., a novel member of the phylum Bacteroidetes isolated from seawater in a mussel farm.</title>
        <authorList>
            <person name="Zhao L.-H."/>
            <person name="Wang Z.-J."/>
        </authorList>
    </citation>
    <scope>NUCLEOTIDE SEQUENCE</scope>
    <source>
        <strain evidence="5">2943</strain>
    </source>
</reference>
<dbReference type="InterPro" id="IPR058792">
    <property type="entry name" value="Beta-barrel_RND_2"/>
</dbReference>
<keyword evidence="6" id="KW-1185">Reference proteome</keyword>
<evidence type="ECO:0000313" key="5">
    <source>
        <dbReference type="EMBL" id="MBL3658431.1"/>
    </source>
</evidence>
<dbReference type="Pfam" id="PF25989">
    <property type="entry name" value="YknX_C"/>
    <property type="match status" value="1"/>
</dbReference>
<proteinExistence type="inferred from homology"/>
<evidence type="ECO:0000256" key="1">
    <source>
        <dbReference type="ARBA" id="ARBA00009477"/>
    </source>
</evidence>
<dbReference type="NCBIfam" id="TIGR01730">
    <property type="entry name" value="RND_mfp"/>
    <property type="match status" value="1"/>
</dbReference>
<accession>A0A937F8T1</accession>
<feature type="domain" description="Multidrug resistance protein MdtA-like barrel-sandwich hybrid" evidence="2">
    <location>
        <begin position="63"/>
        <end position="183"/>
    </location>
</feature>
<dbReference type="PANTHER" id="PTHR30469">
    <property type="entry name" value="MULTIDRUG RESISTANCE PROTEIN MDTA"/>
    <property type="match status" value="1"/>
</dbReference>
<dbReference type="InterPro" id="IPR058625">
    <property type="entry name" value="MdtA-like_BSH"/>
</dbReference>
<evidence type="ECO:0000313" key="6">
    <source>
        <dbReference type="Proteomes" id="UP000659388"/>
    </source>
</evidence>
<gene>
    <name evidence="5" type="ORF">JL102_19925</name>
</gene>
<dbReference type="Pfam" id="PF25954">
    <property type="entry name" value="Beta-barrel_RND_2"/>
    <property type="match status" value="1"/>
</dbReference>
<comment type="similarity">
    <text evidence="1">Belongs to the membrane fusion protein (MFP) (TC 8.A.1) family.</text>
</comment>
<name>A0A937F8T1_9BACT</name>
<dbReference type="Gene3D" id="1.10.287.470">
    <property type="entry name" value="Helix hairpin bin"/>
    <property type="match status" value="1"/>
</dbReference>
<feature type="domain" description="YknX-like C-terminal permuted SH3-like" evidence="4">
    <location>
        <begin position="280"/>
        <end position="350"/>
    </location>
</feature>
<dbReference type="AlphaFoldDB" id="A0A937F8T1"/>
<evidence type="ECO:0000259" key="4">
    <source>
        <dbReference type="Pfam" id="PF25989"/>
    </source>
</evidence>
<dbReference type="Gene3D" id="2.40.50.100">
    <property type="match status" value="1"/>
</dbReference>
<dbReference type="SUPFAM" id="SSF111369">
    <property type="entry name" value="HlyD-like secretion proteins"/>
    <property type="match status" value="1"/>
</dbReference>
<dbReference type="GO" id="GO:0015562">
    <property type="term" value="F:efflux transmembrane transporter activity"/>
    <property type="evidence" value="ECO:0007669"/>
    <property type="project" value="TreeGrafter"/>
</dbReference>
<organism evidence="5 6">
    <name type="scientific">Fulvivirga sediminis</name>
    <dbReference type="NCBI Taxonomy" id="2803949"/>
    <lineage>
        <taxon>Bacteria</taxon>
        <taxon>Pseudomonadati</taxon>
        <taxon>Bacteroidota</taxon>
        <taxon>Cytophagia</taxon>
        <taxon>Cytophagales</taxon>
        <taxon>Fulvivirgaceae</taxon>
        <taxon>Fulvivirga</taxon>
    </lineage>
</organism>
<dbReference type="InterPro" id="IPR058637">
    <property type="entry name" value="YknX-like_C"/>
</dbReference>
<sequence length="352" mass="38900">MSNLRTNFYYCLLLATFALTSCDKKEESKKADPIIVKTLTVGEQGTFTPHELSYSGAISANKSVNITFQVPGTIEEITVSMGDFIHKNDLIARIESTTYQNQYEARKAQAELAKENFERINEVYKKGSIAEIKMIEARSNYKQAESAATAAYQNVKHTKVYAPFSGYVGAKIMEAGDLASPGMPVIQLLDIDMVKAMVTLPDQEVNQYHSGDSARVTIDALGDQSFTGIISEVSVQSDRANPVYTAQIKIQNKDHNIKPGMACEVNLFKNDNNKSEKKTLVIPISSVSVTDDNKNFVYIINTKDSTAHRKYVTTGELYDNGIAIKEGLQPGDQLVTSGYHKLTDKTPVKVIQ</sequence>
<protein>
    <submittedName>
        <fullName evidence="5">Efflux RND transporter periplasmic adaptor subunit</fullName>
    </submittedName>
</protein>